<evidence type="ECO:0000313" key="2">
    <source>
        <dbReference type="RefSeq" id="XP_052749148.1"/>
    </source>
</evidence>
<protein>
    <submittedName>
        <fullName evidence="2">Probable pseudouridine-5'-phosphatase</fullName>
    </submittedName>
</protein>
<dbReference type="PANTHER" id="PTHR18901:SF38">
    <property type="entry name" value="PSEUDOURIDINE-5'-PHOSPHATASE"/>
    <property type="match status" value="1"/>
</dbReference>
<dbReference type="SFLD" id="SFLDS00003">
    <property type="entry name" value="Haloacid_Dehalogenase"/>
    <property type="match status" value="1"/>
</dbReference>
<dbReference type="InterPro" id="IPR023198">
    <property type="entry name" value="PGP-like_dom2"/>
</dbReference>
<dbReference type="SUPFAM" id="SSF56784">
    <property type="entry name" value="HAD-like"/>
    <property type="match status" value="1"/>
</dbReference>
<dbReference type="InterPro" id="IPR023214">
    <property type="entry name" value="HAD_sf"/>
</dbReference>
<dbReference type="NCBIfam" id="TIGR01509">
    <property type="entry name" value="HAD-SF-IA-v3"/>
    <property type="match status" value="1"/>
</dbReference>
<dbReference type="Pfam" id="PF00702">
    <property type="entry name" value="Hydrolase"/>
    <property type="match status" value="1"/>
</dbReference>
<reference evidence="2" key="1">
    <citation type="submission" date="2025-08" db="UniProtKB">
        <authorList>
            <consortium name="RefSeq"/>
        </authorList>
    </citation>
    <scope>IDENTIFICATION</scope>
    <source>
        <tissue evidence="2">Whole larvae</tissue>
    </source>
</reference>
<sequence length="280" mass="32059">IFIILIKRILFQNVSHSNFSKVCYILSTYEGCSSFIINEQRKYTQKTYKKVTHCLFDLDGTVLDSEVIYHKIIKQICNKYGKKYTKELEIKMYGETDREICLTVVKQLKLPISADEFELQLHYLALKLLPGAPLQKGAERLLNHLHDCKIPMALATNSTEQAVRLHATIRPKLFGMFHHKVSVTDPEVDRGKPNPDIYLVAASRFREKPKPIQCLVFEDSAIGVEAAKEAGMQVVMIPDSRLGREQTRIATLVIRSLLDFKPELFGLPPFDNIPKRNSRI</sequence>
<evidence type="ECO:0000313" key="1">
    <source>
        <dbReference type="Proteomes" id="UP001652740"/>
    </source>
</evidence>
<dbReference type="InterPro" id="IPR006439">
    <property type="entry name" value="HAD-SF_hydro_IA"/>
</dbReference>
<organism evidence="1 2">
    <name type="scientific">Galleria mellonella</name>
    <name type="common">Greater wax moth</name>
    <dbReference type="NCBI Taxonomy" id="7137"/>
    <lineage>
        <taxon>Eukaryota</taxon>
        <taxon>Metazoa</taxon>
        <taxon>Ecdysozoa</taxon>
        <taxon>Arthropoda</taxon>
        <taxon>Hexapoda</taxon>
        <taxon>Insecta</taxon>
        <taxon>Pterygota</taxon>
        <taxon>Neoptera</taxon>
        <taxon>Endopterygota</taxon>
        <taxon>Lepidoptera</taxon>
        <taxon>Glossata</taxon>
        <taxon>Ditrysia</taxon>
        <taxon>Pyraloidea</taxon>
        <taxon>Pyralidae</taxon>
        <taxon>Galleriinae</taxon>
        <taxon>Galleria</taxon>
    </lineage>
</organism>
<dbReference type="InterPro" id="IPR036412">
    <property type="entry name" value="HAD-like_sf"/>
</dbReference>
<gene>
    <name evidence="2" type="primary">LOC113514459</name>
</gene>
<dbReference type="SFLD" id="SFLDG01129">
    <property type="entry name" value="C1.5:_HAD__Beta-PGM__Phosphata"/>
    <property type="match status" value="1"/>
</dbReference>
<dbReference type="Gene3D" id="3.40.50.1000">
    <property type="entry name" value="HAD superfamily/HAD-like"/>
    <property type="match status" value="1"/>
</dbReference>
<dbReference type="PANTHER" id="PTHR18901">
    <property type="entry name" value="2-DEOXYGLUCOSE-6-PHOSPHATE PHOSPHATASE 2"/>
    <property type="match status" value="1"/>
</dbReference>
<keyword evidence="1" id="KW-1185">Reference proteome</keyword>
<proteinExistence type="predicted"/>
<name>A0ABM3MCK4_GALME</name>
<dbReference type="RefSeq" id="XP_052749148.1">
    <property type="nucleotide sequence ID" value="XM_052893188.1"/>
</dbReference>
<dbReference type="GeneID" id="113514459"/>
<dbReference type="Gene3D" id="1.10.150.240">
    <property type="entry name" value="Putative phosphatase, domain 2"/>
    <property type="match status" value="1"/>
</dbReference>
<feature type="non-terminal residue" evidence="2">
    <location>
        <position position="1"/>
    </location>
</feature>
<dbReference type="Proteomes" id="UP001652740">
    <property type="component" value="Unplaced"/>
</dbReference>
<accession>A0ABM3MCK4</accession>